<accession>A0AAD8YC71</accession>
<comment type="caution">
    <text evidence="1">The sequence shown here is derived from an EMBL/GenBank/DDBJ whole genome shotgun (WGS) entry which is preliminary data.</text>
</comment>
<dbReference type="EMBL" id="JATAAI010000010">
    <property type="protein sequence ID" value="KAK1742777.1"/>
    <property type="molecule type" value="Genomic_DNA"/>
</dbReference>
<name>A0AAD8YC71_9STRA</name>
<dbReference type="AlphaFoldDB" id="A0AAD8YC71"/>
<keyword evidence="2" id="KW-1185">Reference proteome</keyword>
<protein>
    <recommendedName>
        <fullName evidence="3">BspA family leucine-rich repeat surface protein</fullName>
    </recommendedName>
</protein>
<sequence>MEGLFSGASAFNEDISAWDTSSDTNMDAMFSGASAFNQNLCAWKDKFPYSNAMNIFLGSGCTFTQDPQLADKGPFCSDDCGSSSQPSTVPSCALLPANQPNSPKRPKQRYLLQTSSTRDEIRRIFHFHLFCSHYFRFGRGFWFWCPQLLKLGGRWWRWWRRRRQRKAENANEAEQRFQWRERKKESGGGECEWCRCWSI</sequence>
<dbReference type="Proteomes" id="UP001224775">
    <property type="component" value="Unassembled WGS sequence"/>
</dbReference>
<reference evidence="1" key="1">
    <citation type="submission" date="2023-06" db="EMBL/GenBank/DDBJ databases">
        <title>Survivors Of The Sea: Transcriptome response of Skeletonema marinoi to long-term dormancy.</title>
        <authorList>
            <person name="Pinder M.I.M."/>
            <person name="Kourtchenko O."/>
            <person name="Robertson E.K."/>
            <person name="Larsson T."/>
            <person name="Maumus F."/>
            <person name="Osuna-Cruz C.M."/>
            <person name="Vancaester E."/>
            <person name="Stenow R."/>
            <person name="Vandepoele K."/>
            <person name="Ploug H."/>
            <person name="Bruchert V."/>
            <person name="Godhe A."/>
            <person name="Topel M."/>
        </authorList>
    </citation>
    <scope>NUCLEOTIDE SEQUENCE</scope>
    <source>
        <strain evidence="1">R05AC</strain>
    </source>
</reference>
<gene>
    <name evidence="1" type="ORF">QTG54_006374</name>
</gene>
<evidence type="ECO:0008006" key="3">
    <source>
        <dbReference type="Google" id="ProtNLM"/>
    </source>
</evidence>
<evidence type="ECO:0000313" key="1">
    <source>
        <dbReference type="EMBL" id="KAK1742777.1"/>
    </source>
</evidence>
<evidence type="ECO:0000313" key="2">
    <source>
        <dbReference type="Proteomes" id="UP001224775"/>
    </source>
</evidence>
<dbReference type="InterPro" id="IPR005046">
    <property type="entry name" value="DUF285"/>
</dbReference>
<organism evidence="1 2">
    <name type="scientific">Skeletonema marinoi</name>
    <dbReference type="NCBI Taxonomy" id="267567"/>
    <lineage>
        <taxon>Eukaryota</taxon>
        <taxon>Sar</taxon>
        <taxon>Stramenopiles</taxon>
        <taxon>Ochrophyta</taxon>
        <taxon>Bacillariophyta</taxon>
        <taxon>Coscinodiscophyceae</taxon>
        <taxon>Thalassiosirophycidae</taxon>
        <taxon>Thalassiosirales</taxon>
        <taxon>Skeletonemataceae</taxon>
        <taxon>Skeletonema</taxon>
        <taxon>Skeletonema marinoi-dohrnii complex</taxon>
    </lineage>
</organism>
<dbReference type="Pfam" id="PF03382">
    <property type="entry name" value="DUF285"/>
    <property type="match status" value="1"/>
</dbReference>
<proteinExistence type="predicted"/>